<evidence type="ECO:0000256" key="10">
    <source>
        <dbReference type="ARBA" id="ARBA00036320"/>
    </source>
</evidence>
<dbReference type="InterPro" id="IPR013806">
    <property type="entry name" value="Kringle-like"/>
</dbReference>
<feature type="chain" id="PRO_5043377176" description="trypsin" evidence="16">
    <location>
        <begin position="22"/>
        <end position="596"/>
    </location>
</feature>
<dbReference type="FunFam" id="2.40.10.10:FF:000069">
    <property type="entry name" value="Hyaluronan-binding protein 2"/>
    <property type="match status" value="1"/>
</dbReference>
<evidence type="ECO:0000256" key="4">
    <source>
        <dbReference type="ARBA" id="ARBA00022572"/>
    </source>
</evidence>
<dbReference type="PROSITE" id="PS50070">
    <property type="entry name" value="KRINGLE_2"/>
    <property type="match status" value="1"/>
</dbReference>
<dbReference type="Gene3D" id="2.40.20.10">
    <property type="entry name" value="Plasminogen Kringle 4"/>
    <property type="match status" value="1"/>
</dbReference>
<dbReference type="PROSITE" id="PS50026">
    <property type="entry name" value="EGF_3"/>
    <property type="match status" value="2"/>
</dbReference>
<name>G3NHR1_GASAC</name>
<feature type="disulfide bond" evidence="12">
    <location>
        <begin position="98"/>
        <end position="107"/>
    </location>
</feature>
<keyword evidence="6 16" id="KW-0732">Signal</keyword>
<accession>G3NHR1</accession>
<keyword evidence="8 14" id="KW-0720">Serine protease</keyword>
<dbReference type="InterPro" id="IPR050127">
    <property type="entry name" value="Serine_Proteases_S1"/>
</dbReference>
<dbReference type="CDD" id="cd00108">
    <property type="entry name" value="KR"/>
    <property type="match status" value="1"/>
</dbReference>
<evidence type="ECO:0000256" key="7">
    <source>
        <dbReference type="ARBA" id="ARBA00022801"/>
    </source>
</evidence>
<dbReference type="Ensembl" id="ENSGACT00000004885.2">
    <property type="protein sequence ID" value="ENSGACP00000004871.2"/>
    <property type="gene ID" value="ENSGACG00000003705.2"/>
</dbReference>
<dbReference type="InterPro" id="IPR000001">
    <property type="entry name" value="Kringle"/>
</dbReference>
<evidence type="ECO:0000313" key="21">
    <source>
        <dbReference type="Proteomes" id="UP000007635"/>
    </source>
</evidence>
<evidence type="ECO:0000259" key="17">
    <source>
        <dbReference type="PROSITE" id="PS50026"/>
    </source>
</evidence>
<proteinExistence type="predicted"/>
<keyword evidence="9 12" id="KW-1015">Disulfide bond</keyword>
<dbReference type="PROSITE" id="PS00134">
    <property type="entry name" value="TRYPSIN_HIS"/>
    <property type="match status" value="1"/>
</dbReference>
<dbReference type="GO" id="GO:0005615">
    <property type="term" value="C:extracellular space"/>
    <property type="evidence" value="ECO:0007669"/>
    <property type="project" value="TreeGrafter"/>
</dbReference>
<dbReference type="PROSITE" id="PS50240">
    <property type="entry name" value="TRYPSIN_DOM"/>
    <property type="match status" value="1"/>
</dbReference>
<dbReference type="PROSITE" id="PS00022">
    <property type="entry name" value="EGF_1"/>
    <property type="match status" value="2"/>
</dbReference>
<evidence type="ECO:0000256" key="11">
    <source>
        <dbReference type="ARBA" id="ARBA00038868"/>
    </source>
</evidence>
<dbReference type="Pfam" id="PF00051">
    <property type="entry name" value="Kringle"/>
    <property type="match status" value="1"/>
</dbReference>
<evidence type="ECO:0000256" key="2">
    <source>
        <dbReference type="ARBA" id="ARBA00022525"/>
    </source>
</evidence>
<dbReference type="PROSITE" id="PS00021">
    <property type="entry name" value="KRINGLE_1"/>
    <property type="match status" value="1"/>
</dbReference>
<dbReference type="PANTHER" id="PTHR24264:SF40">
    <property type="entry name" value="HYALURONAN-BINDING PROTEIN 2"/>
    <property type="match status" value="1"/>
</dbReference>
<dbReference type="PANTHER" id="PTHR24264">
    <property type="entry name" value="TRYPSIN-RELATED"/>
    <property type="match status" value="1"/>
</dbReference>
<dbReference type="GeneTree" id="ENSGT00940000157814"/>
<dbReference type="MEROPS" id="S01.033"/>
<feature type="domain" description="EGF-like" evidence="17">
    <location>
        <begin position="71"/>
        <end position="108"/>
    </location>
</feature>
<evidence type="ECO:0000256" key="3">
    <source>
        <dbReference type="ARBA" id="ARBA00022536"/>
    </source>
</evidence>
<feature type="domain" description="Peptidase S1" evidence="19">
    <location>
        <begin position="351"/>
        <end position="592"/>
    </location>
</feature>
<dbReference type="SMART" id="SM00130">
    <property type="entry name" value="KR"/>
    <property type="match status" value="1"/>
</dbReference>
<keyword evidence="2" id="KW-0964">Secreted</keyword>
<feature type="disulfide bond" evidence="12">
    <location>
        <begin position="174"/>
        <end position="183"/>
    </location>
</feature>
<dbReference type="InParanoid" id="G3NHR1"/>
<dbReference type="GO" id="GO:0004252">
    <property type="term" value="F:serine-type endopeptidase activity"/>
    <property type="evidence" value="ECO:0007669"/>
    <property type="project" value="UniProtKB-EC"/>
</dbReference>
<dbReference type="InterPro" id="IPR000742">
    <property type="entry name" value="EGF"/>
</dbReference>
<reference evidence="20 21" key="1">
    <citation type="journal article" date="2021" name="G3 (Bethesda)">
        <title>Improved contiguity of the threespine stickleback genome using long-read sequencing.</title>
        <authorList>
            <person name="Nath S."/>
            <person name="Shaw D.E."/>
            <person name="White M.A."/>
        </authorList>
    </citation>
    <scope>NUCLEOTIDE SEQUENCE [LARGE SCALE GENOMIC DNA]</scope>
    <source>
        <strain evidence="20 21">Lake Benthic</strain>
    </source>
</reference>
<dbReference type="FunCoup" id="G3NHR1">
    <property type="interactions" value="404"/>
</dbReference>
<dbReference type="SUPFAM" id="SSF50494">
    <property type="entry name" value="Trypsin-like serine proteases"/>
    <property type="match status" value="1"/>
</dbReference>
<evidence type="ECO:0000256" key="9">
    <source>
        <dbReference type="ARBA" id="ARBA00023157"/>
    </source>
</evidence>
<dbReference type="Gene3D" id="2.40.10.10">
    <property type="entry name" value="Trypsin-like serine proteases"/>
    <property type="match status" value="1"/>
</dbReference>
<dbReference type="STRING" id="69293.ENSGACP00000004871"/>
<dbReference type="RefSeq" id="XP_040035373.1">
    <property type="nucleotide sequence ID" value="XM_040179439.1"/>
</dbReference>
<dbReference type="FunFam" id="2.40.20.10:FF:000001">
    <property type="entry name" value="Urokinase-type plasminogen activator"/>
    <property type="match status" value="1"/>
</dbReference>
<dbReference type="InterPro" id="IPR038178">
    <property type="entry name" value="Kringle_sf"/>
</dbReference>
<keyword evidence="7 14" id="KW-0378">Hydrolase</keyword>
<evidence type="ECO:0000256" key="13">
    <source>
        <dbReference type="PROSITE-ProRule" id="PRU00121"/>
    </source>
</evidence>
<dbReference type="Bgee" id="ENSGACG00000003705">
    <property type="expression patterns" value="Expressed in liver"/>
</dbReference>
<dbReference type="SMART" id="SM00181">
    <property type="entry name" value="EGF"/>
    <property type="match status" value="3"/>
</dbReference>
<evidence type="ECO:0000256" key="16">
    <source>
        <dbReference type="SAM" id="SignalP"/>
    </source>
</evidence>
<dbReference type="PRINTS" id="PR00018">
    <property type="entry name" value="KRINGLE"/>
</dbReference>
<evidence type="ECO:0000256" key="5">
    <source>
        <dbReference type="ARBA" id="ARBA00022670"/>
    </source>
</evidence>
<reference evidence="20" key="3">
    <citation type="submission" date="2025-09" db="UniProtKB">
        <authorList>
            <consortium name="Ensembl"/>
        </authorList>
    </citation>
    <scope>IDENTIFICATION</scope>
</reference>
<dbReference type="OMA" id="RHRDSAH"/>
<dbReference type="SMART" id="SM00020">
    <property type="entry name" value="Tryp_SPc"/>
    <property type="match status" value="1"/>
</dbReference>
<evidence type="ECO:0000256" key="8">
    <source>
        <dbReference type="ARBA" id="ARBA00022825"/>
    </source>
</evidence>
<evidence type="ECO:0000259" key="18">
    <source>
        <dbReference type="PROSITE" id="PS50070"/>
    </source>
</evidence>
<dbReference type="PROSITE" id="PS00135">
    <property type="entry name" value="TRYPSIN_SER"/>
    <property type="match status" value="1"/>
</dbReference>
<dbReference type="KEGG" id="gat:120821057"/>
<organism evidence="20 21">
    <name type="scientific">Gasterosteus aculeatus aculeatus</name>
    <name type="common">three-spined stickleback</name>
    <dbReference type="NCBI Taxonomy" id="481459"/>
    <lineage>
        <taxon>Eukaryota</taxon>
        <taxon>Metazoa</taxon>
        <taxon>Chordata</taxon>
        <taxon>Craniata</taxon>
        <taxon>Vertebrata</taxon>
        <taxon>Euteleostomi</taxon>
        <taxon>Actinopterygii</taxon>
        <taxon>Neopterygii</taxon>
        <taxon>Teleostei</taxon>
        <taxon>Neoteleostei</taxon>
        <taxon>Acanthomorphata</taxon>
        <taxon>Eupercaria</taxon>
        <taxon>Perciformes</taxon>
        <taxon>Cottioidei</taxon>
        <taxon>Gasterosteales</taxon>
        <taxon>Gasterosteidae</taxon>
        <taxon>Gasterosteus</taxon>
    </lineage>
</organism>
<dbReference type="InterPro" id="IPR018056">
    <property type="entry name" value="Kringle_CS"/>
</dbReference>
<protein>
    <recommendedName>
        <fullName evidence="11">trypsin</fullName>
        <ecNumber evidence="11">3.4.21.4</ecNumber>
    </recommendedName>
</protein>
<dbReference type="GO" id="GO:0006508">
    <property type="term" value="P:proteolysis"/>
    <property type="evidence" value="ECO:0007669"/>
    <property type="project" value="UniProtKB-KW"/>
</dbReference>
<evidence type="ECO:0000256" key="6">
    <source>
        <dbReference type="ARBA" id="ARBA00022729"/>
    </source>
</evidence>
<dbReference type="CDD" id="cd00190">
    <property type="entry name" value="Tryp_SPc"/>
    <property type="match status" value="1"/>
</dbReference>
<dbReference type="PROSITE" id="PS01186">
    <property type="entry name" value="EGF_2"/>
    <property type="match status" value="2"/>
</dbReference>
<dbReference type="EC" id="3.4.21.4" evidence="11"/>
<dbReference type="Proteomes" id="UP000007635">
    <property type="component" value="Chromosome VI"/>
</dbReference>
<keyword evidence="4 13" id="KW-0420">Kringle</keyword>
<dbReference type="AlphaFoldDB" id="G3NHR1"/>
<comment type="catalytic activity">
    <reaction evidence="10">
        <text>Preferential cleavage: Arg-|-Xaa, Lys-|-Xaa.</text>
        <dbReference type="EC" id="3.4.21.4"/>
    </reaction>
</comment>
<dbReference type="eggNOG" id="KOG1219">
    <property type="taxonomic scope" value="Eukaryota"/>
</dbReference>
<dbReference type="SUPFAM" id="SSF57196">
    <property type="entry name" value="EGF/Laminin"/>
    <property type="match status" value="1"/>
</dbReference>
<keyword evidence="3 12" id="KW-0245">EGF-like domain</keyword>
<dbReference type="Pfam" id="PF00089">
    <property type="entry name" value="Trypsin"/>
    <property type="match status" value="1"/>
</dbReference>
<evidence type="ECO:0000256" key="15">
    <source>
        <dbReference type="SAM" id="MobiDB-lite"/>
    </source>
</evidence>
<dbReference type="InterPro" id="IPR018114">
    <property type="entry name" value="TRYPSIN_HIS"/>
</dbReference>
<dbReference type="InterPro" id="IPR043504">
    <property type="entry name" value="Peptidase_S1_PA_chymotrypsin"/>
</dbReference>
<dbReference type="GeneID" id="120821057"/>
<dbReference type="PRINTS" id="PR00722">
    <property type="entry name" value="CHYMOTRYPSIN"/>
</dbReference>
<evidence type="ECO:0000313" key="20">
    <source>
        <dbReference type="Ensembl" id="ENSGACP00000004871.2"/>
    </source>
</evidence>
<feature type="region of interest" description="Disordered" evidence="15">
    <location>
        <begin position="287"/>
        <end position="325"/>
    </location>
</feature>
<dbReference type="InterPro" id="IPR009003">
    <property type="entry name" value="Peptidase_S1_PA"/>
</dbReference>
<dbReference type="SUPFAM" id="SSF57440">
    <property type="entry name" value="Kringle-like"/>
    <property type="match status" value="1"/>
</dbReference>
<feature type="domain" description="Kringle" evidence="18">
    <location>
        <begin position="189"/>
        <end position="271"/>
    </location>
</feature>
<feature type="compositionally biased region" description="Low complexity" evidence="15">
    <location>
        <begin position="312"/>
        <end position="323"/>
    </location>
</feature>
<reference evidence="20" key="2">
    <citation type="submission" date="2025-08" db="UniProtKB">
        <authorList>
            <consortium name="Ensembl"/>
        </authorList>
    </citation>
    <scope>IDENTIFICATION</scope>
</reference>
<comment type="caution">
    <text evidence="12">Lacks conserved residue(s) required for the propagation of feature annotation.</text>
</comment>
<keyword evidence="21" id="KW-1185">Reference proteome</keyword>
<keyword evidence="5 14" id="KW-0645">Protease</keyword>
<dbReference type="InterPro" id="IPR001254">
    <property type="entry name" value="Trypsin_dom"/>
</dbReference>
<feature type="domain" description="EGF-like" evidence="17">
    <location>
        <begin position="148"/>
        <end position="184"/>
    </location>
</feature>
<evidence type="ECO:0000256" key="1">
    <source>
        <dbReference type="ARBA" id="ARBA00004239"/>
    </source>
</evidence>
<dbReference type="Pfam" id="PF00008">
    <property type="entry name" value="EGF"/>
    <property type="match status" value="2"/>
</dbReference>
<evidence type="ECO:0000256" key="14">
    <source>
        <dbReference type="RuleBase" id="RU363034"/>
    </source>
</evidence>
<feature type="signal peptide" evidence="16">
    <location>
        <begin position="1"/>
        <end position="21"/>
    </location>
</feature>
<evidence type="ECO:0000256" key="12">
    <source>
        <dbReference type="PROSITE-ProRule" id="PRU00076"/>
    </source>
</evidence>
<dbReference type="CDD" id="cd00054">
    <property type="entry name" value="EGF_CA"/>
    <property type="match status" value="2"/>
</dbReference>
<sequence>MNLKLLFFCLFFVVLLVPTELKRKKDKHHHGKKRGRYEDIIRDFLIVEGASDGDDDDDDHNSDWVFEMQEPEGQCNPNPCLNNGVCEEKGKRKFKCDCPKPFKGKKCQKGPKYCRKGRCGRGECVLTSTPPFYECKCKEPFQPPHCTSVSLCEPNPCKNGGQCIRDGNDFDCLCPTGHRGRFCHVGPSDCYVDNGESYRGNVSETDDGHECLYWNSHFILESGADPFNSFEDSDGLGPHNFCRNPDGDKMPWCFFRQGRRLSWDYCDVTKCLQPGVVTTETALSVGTSFDATPSPPVSPEPSALTPPANVFPSQAPQPSLSPAEVTPSAAAPLQQFTTCGQPQPKKNVARIFGGLKVPPGAAPWQVSLQVRPKSSNKPFSHTCGGTLIASCWVLTAGHCIAGTKDMQVVVGALSTNIEEATAQTIQVEEAIVHENYRETPAAVYNDIALVRLKGTGGVCANETQFVKTACLPDGQLPDGMECKISGWGATEDSPNGSAHLLDANVMLINQEKCSEPKIYGTVLDNSMLCAGHLLGGVDSCQGDSGGPLICDQNNAKVVYGVVSWGDQCGKKNKPGVYARVTRFLDWIKFKTQAASP</sequence>
<dbReference type="InterPro" id="IPR033116">
    <property type="entry name" value="TRYPSIN_SER"/>
</dbReference>
<comment type="subcellular location">
    <subcellularLocation>
        <location evidence="1">Secreted</location>
        <location evidence="1">Extracellular space</location>
    </subcellularLocation>
</comment>
<dbReference type="InterPro" id="IPR001314">
    <property type="entry name" value="Peptidase_S1A"/>
</dbReference>
<dbReference type="Gene3D" id="2.10.25.10">
    <property type="entry name" value="Laminin"/>
    <property type="match status" value="2"/>
</dbReference>
<evidence type="ECO:0000259" key="19">
    <source>
        <dbReference type="PROSITE" id="PS50240"/>
    </source>
</evidence>